<evidence type="ECO:0000313" key="2">
    <source>
        <dbReference type="EMBL" id="KAF2454030.1"/>
    </source>
</evidence>
<name>A0A6A6NQE4_9PEZI</name>
<reference evidence="2" key="1">
    <citation type="journal article" date="2020" name="Stud. Mycol.">
        <title>101 Dothideomycetes genomes: a test case for predicting lifestyles and emergence of pathogens.</title>
        <authorList>
            <person name="Haridas S."/>
            <person name="Albert R."/>
            <person name="Binder M."/>
            <person name="Bloem J."/>
            <person name="Labutti K."/>
            <person name="Salamov A."/>
            <person name="Andreopoulos B."/>
            <person name="Baker S."/>
            <person name="Barry K."/>
            <person name="Bills G."/>
            <person name="Bluhm B."/>
            <person name="Cannon C."/>
            <person name="Castanera R."/>
            <person name="Culley D."/>
            <person name="Daum C."/>
            <person name="Ezra D."/>
            <person name="Gonzalez J."/>
            <person name="Henrissat B."/>
            <person name="Kuo A."/>
            <person name="Liang C."/>
            <person name="Lipzen A."/>
            <person name="Lutzoni F."/>
            <person name="Magnuson J."/>
            <person name="Mondo S."/>
            <person name="Nolan M."/>
            <person name="Ohm R."/>
            <person name="Pangilinan J."/>
            <person name="Park H.-J."/>
            <person name="Ramirez L."/>
            <person name="Alfaro M."/>
            <person name="Sun H."/>
            <person name="Tritt A."/>
            <person name="Yoshinaga Y."/>
            <person name="Zwiers L.-H."/>
            <person name="Turgeon B."/>
            <person name="Goodwin S."/>
            <person name="Spatafora J."/>
            <person name="Crous P."/>
            <person name="Grigoriev I."/>
        </authorList>
    </citation>
    <scope>NUCLEOTIDE SEQUENCE</scope>
    <source>
        <strain evidence="2">ATCC 16933</strain>
    </source>
</reference>
<dbReference type="EMBL" id="MU001693">
    <property type="protein sequence ID" value="KAF2454030.1"/>
    <property type="molecule type" value="Genomic_DNA"/>
</dbReference>
<accession>A0A6A6NQE4</accession>
<keyword evidence="3" id="KW-1185">Reference proteome</keyword>
<proteinExistence type="predicted"/>
<dbReference type="Proteomes" id="UP000799766">
    <property type="component" value="Unassembled WGS sequence"/>
</dbReference>
<protein>
    <submittedName>
        <fullName evidence="2">Uncharacterized protein</fullName>
    </submittedName>
</protein>
<evidence type="ECO:0000313" key="3">
    <source>
        <dbReference type="Proteomes" id="UP000799766"/>
    </source>
</evidence>
<evidence type="ECO:0000256" key="1">
    <source>
        <dbReference type="SAM" id="MobiDB-lite"/>
    </source>
</evidence>
<dbReference type="AlphaFoldDB" id="A0A6A6NQE4"/>
<gene>
    <name evidence="2" type="ORF">BDY21DRAFT_353860</name>
</gene>
<feature type="region of interest" description="Disordered" evidence="1">
    <location>
        <begin position="69"/>
        <end position="88"/>
    </location>
</feature>
<sequence length="88" mass="9844">MRLRSADRPSSFRRGLAPRRKYRTCALRPAPLPQSHVISTSPSTARAILRQPNVPDSFARLATRSGLSFRTRTSRKERPPGARDVAFG</sequence>
<feature type="region of interest" description="Disordered" evidence="1">
    <location>
        <begin position="1"/>
        <end position="20"/>
    </location>
</feature>
<organism evidence="2 3">
    <name type="scientific">Lineolata rhizophorae</name>
    <dbReference type="NCBI Taxonomy" id="578093"/>
    <lineage>
        <taxon>Eukaryota</taxon>
        <taxon>Fungi</taxon>
        <taxon>Dikarya</taxon>
        <taxon>Ascomycota</taxon>
        <taxon>Pezizomycotina</taxon>
        <taxon>Dothideomycetes</taxon>
        <taxon>Dothideomycetes incertae sedis</taxon>
        <taxon>Lineolatales</taxon>
        <taxon>Lineolataceae</taxon>
        <taxon>Lineolata</taxon>
    </lineage>
</organism>